<name>A0A922NYE3_9HYPH</name>
<reference evidence="1 2" key="1">
    <citation type="submission" date="2014-06" db="EMBL/GenBank/DDBJ databases">
        <title>Rhizobium pelagicum/R2-400B4.</title>
        <authorList>
            <person name="Kimes N.E."/>
            <person name="Lopez-Perez M."/>
        </authorList>
    </citation>
    <scope>NUCLEOTIDE SEQUENCE [LARGE SCALE GENOMIC DNA]</scope>
    <source>
        <strain evidence="1 2">R2-400B4</strain>
    </source>
</reference>
<organism evidence="1 2">
    <name type="scientific">Pseudorhizobium pelagicum</name>
    <dbReference type="NCBI Taxonomy" id="1509405"/>
    <lineage>
        <taxon>Bacteria</taxon>
        <taxon>Pseudomonadati</taxon>
        <taxon>Pseudomonadota</taxon>
        <taxon>Alphaproteobacteria</taxon>
        <taxon>Hyphomicrobiales</taxon>
        <taxon>Rhizobiaceae</taxon>
        <taxon>Rhizobium/Agrobacterium group</taxon>
        <taxon>Pseudorhizobium</taxon>
    </lineage>
</organism>
<accession>A0A922NYE3</accession>
<dbReference type="AlphaFoldDB" id="A0A922NYE3"/>
<dbReference type="RefSeq" id="WP_037167941.1">
    <property type="nucleotide sequence ID" value="NZ_JOKI01000020.1"/>
</dbReference>
<gene>
    <name evidence="1" type="ORF">GV68_13395</name>
</gene>
<keyword evidence="2" id="KW-1185">Reference proteome</keyword>
<proteinExistence type="predicted"/>
<comment type="caution">
    <text evidence="1">The sequence shown here is derived from an EMBL/GenBank/DDBJ whole genome shotgun (WGS) entry which is preliminary data.</text>
</comment>
<evidence type="ECO:0000313" key="2">
    <source>
        <dbReference type="Proteomes" id="UP000052167"/>
    </source>
</evidence>
<evidence type="ECO:0000313" key="1">
    <source>
        <dbReference type="EMBL" id="KEQ04462.1"/>
    </source>
</evidence>
<dbReference type="Proteomes" id="UP000052167">
    <property type="component" value="Unassembled WGS sequence"/>
</dbReference>
<sequence>MSAGSTAVQRELARLIMDIFQVDVSPLDRLGHDPSVVSFGWWCGDELVASVGLYERQCGC</sequence>
<protein>
    <submittedName>
        <fullName evidence="1">Uncharacterized protein</fullName>
    </submittedName>
</protein>
<dbReference type="EMBL" id="JOKJ01000025">
    <property type="protein sequence ID" value="KEQ04462.1"/>
    <property type="molecule type" value="Genomic_DNA"/>
</dbReference>
<dbReference type="OrthoDB" id="8287577at2"/>